<organism evidence="7 8">
    <name type="scientific">Gordonia phosphorivorans</name>
    <dbReference type="NCBI Taxonomy" id="1056982"/>
    <lineage>
        <taxon>Bacteria</taxon>
        <taxon>Bacillati</taxon>
        <taxon>Actinomycetota</taxon>
        <taxon>Actinomycetes</taxon>
        <taxon>Mycobacteriales</taxon>
        <taxon>Gordoniaceae</taxon>
        <taxon>Gordonia</taxon>
    </lineage>
</organism>
<dbReference type="EC" id="1.15.1.1" evidence="3"/>
<evidence type="ECO:0000256" key="2">
    <source>
        <dbReference type="ARBA" id="ARBA00024900"/>
    </source>
</evidence>
<dbReference type="PROSITE" id="PS51257">
    <property type="entry name" value="PROKAR_LIPOPROTEIN"/>
    <property type="match status" value="1"/>
</dbReference>
<dbReference type="PROSITE" id="PS00332">
    <property type="entry name" value="SOD_CU_ZN_2"/>
    <property type="match status" value="1"/>
</dbReference>
<keyword evidence="5" id="KW-0732">Signal</keyword>
<comment type="cofactor">
    <cofactor evidence="3">
        <name>Cu cation</name>
        <dbReference type="ChEBI" id="CHEBI:23378"/>
    </cofactor>
    <text evidence="3">Binds 1 copper ion per subunit.</text>
</comment>
<dbReference type="PANTHER" id="PTHR10003">
    <property type="entry name" value="SUPEROXIDE DISMUTASE CU-ZN -RELATED"/>
    <property type="match status" value="1"/>
</dbReference>
<keyword evidence="3" id="KW-0479">Metal-binding</keyword>
<dbReference type="Proteomes" id="UP001589783">
    <property type="component" value="Unassembled WGS sequence"/>
</dbReference>
<comment type="catalytic activity">
    <reaction evidence="3">
        <text>2 superoxide + 2 H(+) = H2O2 + O2</text>
        <dbReference type="Rhea" id="RHEA:20696"/>
        <dbReference type="ChEBI" id="CHEBI:15378"/>
        <dbReference type="ChEBI" id="CHEBI:15379"/>
        <dbReference type="ChEBI" id="CHEBI:16240"/>
        <dbReference type="ChEBI" id="CHEBI:18421"/>
        <dbReference type="EC" id="1.15.1.1"/>
    </reaction>
</comment>
<dbReference type="InterPro" id="IPR036423">
    <property type="entry name" value="SOD-like_Cu/Zn_dom_sf"/>
</dbReference>
<dbReference type="InterPro" id="IPR001424">
    <property type="entry name" value="SOD_Cu_Zn_dom"/>
</dbReference>
<dbReference type="InterPro" id="IPR024134">
    <property type="entry name" value="SOD_Cu/Zn_/chaperone"/>
</dbReference>
<evidence type="ECO:0000313" key="8">
    <source>
        <dbReference type="Proteomes" id="UP001589783"/>
    </source>
</evidence>
<keyword evidence="3" id="KW-0186">Copper</keyword>
<comment type="similarity">
    <text evidence="1 3">Belongs to the Cu-Zn superoxide dismutase family.</text>
</comment>
<dbReference type="Pfam" id="PF00080">
    <property type="entry name" value="Sod_Cu"/>
    <property type="match status" value="1"/>
</dbReference>
<evidence type="ECO:0000256" key="4">
    <source>
        <dbReference type="SAM" id="MobiDB-lite"/>
    </source>
</evidence>
<comment type="function">
    <text evidence="2">Destroys radicals which are normally produced within the cells and which are toxic to biological systems. May play a role in favoring mycobacterial survival in phagocytes.</text>
</comment>
<comment type="cofactor">
    <cofactor evidence="3">
        <name>Zn(2+)</name>
        <dbReference type="ChEBI" id="CHEBI:29105"/>
    </cofactor>
    <text evidence="3">Binds 1 zinc ion per subunit.</text>
</comment>
<evidence type="ECO:0000256" key="5">
    <source>
        <dbReference type="SAM" id="SignalP"/>
    </source>
</evidence>
<dbReference type="NCBIfam" id="NF047631">
    <property type="entry name" value="SodCMycob"/>
    <property type="match status" value="1"/>
</dbReference>
<name>A0ABV6H886_9ACTN</name>
<feature type="signal peptide" evidence="5">
    <location>
        <begin position="1"/>
        <end position="30"/>
    </location>
</feature>
<evidence type="ECO:0000313" key="7">
    <source>
        <dbReference type="EMBL" id="MFC0315091.1"/>
    </source>
</evidence>
<evidence type="ECO:0000259" key="6">
    <source>
        <dbReference type="Pfam" id="PF00080"/>
    </source>
</evidence>
<gene>
    <name evidence="7" type="ORF">ACFFJD_09550</name>
</gene>
<sequence>MGISHRRTAVRRYAARSAAGLVVAAATAFALTACGSSDDADEIKVPLKNAAGEEIATAEFEFENGYVTVEVRTTGPGKLTPGFHGLHVHSVGKCEPNSVAPDGGEPGDFLSAGGHFQAPGHTGHPASGDLSSLQVRNDGSALLETTTSSFTRADLEAGSGTSIMIHSDSDNFANVPAERYKQNDGTPGPDAKTMATGDAGSRVACGVISAGSAQ</sequence>
<keyword evidence="8" id="KW-1185">Reference proteome</keyword>
<dbReference type="EMBL" id="JBHLWV010000020">
    <property type="protein sequence ID" value="MFC0315091.1"/>
    <property type="molecule type" value="Genomic_DNA"/>
</dbReference>
<evidence type="ECO:0000256" key="3">
    <source>
        <dbReference type="RuleBase" id="RU000393"/>
    </source>
</evidence>
<feature type="chain" id="PRO_5046358610" description="Superoxide dismutase [Cu-Zn]" evidence="5">
    <location>
        <begin position="31"/>
        <end position="214"/>
    </location>
</feature>
<accession>A0ABV6H886</accession>
<feature type="region of interest" description="Disordered" evidence="4">
    <location>
        <begin position="95"/>
        <end position="127"/>
    </location>
</feature>
<dbReference type="RefSeq" id="WP_382363485.1">
    <property type="nucleotide sequence ID" value="NZ_JBHLWV010000020.1"/>
</dbReference>
<feature type="domain" description="Superoxide dismutase copper/zinc binding" evidence="6">
    <location>
        <begin position="58"/>
        <end position="208"/>
    </location>
</feature>
<keyword evidence="3" id="KW-0862">Zinc</keyword>
<protein>
    <recommendedName>
        <fullName evidence="3">Superoxide dismutase [Cu-Zn]</fullName>
        <ecNumber evidence="3">1.15.1.1</ecNumber>
    </recommendedName>
</protein>
<dbReference type="Gene3D" id="2.60.40.200">
    <property type="entry name" value="Superoxide dismutase, copper/zinc binding domain"/>
    <property type="match status" value="1"/>
</dbReference>
<evidence type="ECO:0000256" key="1">
    <source>
        <dbReference type="ARBA" id="ARBA00010457"/>
    </source>
</evidence>
<comment type="caution">
    <text evidence="7">The sequence shown here is derived from an EMBL/GenBank/DDBJ whole genome shotgun (WGS) entry which is preliminary data.</text>
</comment>
<proteinExistence type="inferred from homology"/>
<dbReference type="SUPFAM" id="SSF49329">
    <property type="entry name" value="Cu,Zn superoxide dismutase-like"/>
    <property type="match status" value="1"/>
</dbReference>
<dbReference type="InterPro" id="IPR018152">
    <property type="entry name" value="SOD_Cu/Zn_BS"/>
</dbReference>
<reference evidence="7 8" key="1">
    <citation type="submission" date="2024-09" db="EMBL/GenBank/DDBJ databases">
        <authorList>
            <person name="Sun Q."/>
            <person name="Mori K."/>
        </authorList>
    </citation>
    <scope>NUCLEOTIDE SEQUENCE [LARGE SCALE GENOMIC DNA]</scope>
    <source>
        <strain evidence="7 8">CCM 7957</strain>
    </source>
</reference>
<keyword evidence="3" id="KW-0560">Oxidoreductase</keyword>